<feature type="region of interest" description="Disordered" evidence="7">
    <location>
        <begin position="1"/>
        <end position="40"/>
    </location>
</feature>
<evidence type="ECO:0000256" key="2">
    <source>
        <dbReference type="ARBA" id="ARBA00006213"/>
    </source>
</evidence>
<dbReference type="InterPro" id="IPR030182">
    <property type="entry name" value="PUP_plant"/>
</dbReference>
<evidence type="ECO:0000256" key="5">
    <source>
        <dbReference type="ARBA" id="ARBA00022989"/>
    </source>
</evidence>
<comment type="subcellular location">
    <subcellularLocation>
        <location evidence="1">Membrane</location>
    </subcellularLocation>
</comment>
<proteinExistence type="inferred from homology"/>
<evidence type="ECO:0000256" key="3">
    <source>
        <dbReference type="ARBA" id="ARBA00022448"/>
    </source>
</evidence>
<evidence type="ECO:0000256" key="8">
    <source>
        <dbReference type="SAM" id="Phobius"/>
    </source>
</evidence>
<dbReference type="PANTHER" id="PTHR31376">
    <property type="entry name" value="OS09G0467300 PROTEIN-RELATED"/>
    <property type="match status" value="1"/>
</dbReference>
<accession>A0A8K0H7U9</accession>
<sequence>MAANAFGFRAGSRPLDGPSCSSQSSLAPPEKARPQRDSSNEAVPVLTVGFHRSPPGGRLHVRIRRRTPSRLDLGSDHRIAAGFHGGVRFLLVRQKFTSYSINAVVLLSIGGAVLALHTSGDRPEGESKKVYSVLMTLGAAALYGLILPMMELTYKKAKQSITYSLVLEIQMVMSLFATLFAPSAC</sequence>
<evidence type="ECO:0000256" key="4">
    <source>
        <dbReference type="ARBA" id="ARBA00022692"/>
    </source>
</evidence>
<keyword evidence="5 8" id="KW-1133">Transmembrane helix</keyword>
<gene>
    <name evidence="9" type="ORF">FNV43_RR12163</name>
</gene>
<evidence type="ECO:0000256" key="7">
    <source>
        <dbReference type="SAM" id="MobiDB-lite"/>
    </source>
</evidence>
<keyword evidence="3" id="KW-0813">Transport</keyword>
<feature type="transmembrane region" description="Helical" evidence="8">
    <location>
        <begin position="130"/>
        <end position="149"/>
    </location>
</feature>
<keyword evidence="4 8" id="KW-0812">Transmembrane</keyword>
<keyword evidence="10" id="KW-1185">Reference proteome</keyword>
<dbReference type="PANTHER" id="PTHR31376:SF1">
    <property type="entry name" value="PURINE PERMEASE 2"/>
    <property type="match status" value="1"/>
</dbReference>
<evidence type="ECO:0000256" key="6">
    <source>
        <dbReference type="ARBA" id="ARBA00023136"/>
    </source>
</evidence>
<comment type="caution">
    <text evidence="9">The sequence shown here is derived from an EMBL/GenBank/DDBJ whole genome shotgun (WGS) entry which is preliminary data.</text>
</comment>
<evidence type="ECO:0000313" key="10">
    <source>
        <dbReference type="Proteomes" id="UP000796880"/>
    </source>
</evidence>
<organism evidence="9 10">
    <name type="scientific">Rhamnella rubrinervis</name>
    <dbReference type="NCBI Taxonomy" id="2594499"/>
    <lineage>
        <taxon>Eukaryota</taxon>
        <taxon>Viridiplantae</taxon>
        <taxon>Streptophyta</taxon>
        <taxon>Embryophyta</taxon>
        <taxon>Tracheophyta</taxon>
        <taxon>Spermatophyta</taxon>
        <taxon>Magnoliopsida</taxon>
        <taxon>eudicotyledons</taxon>
        <taxon>Gunneridae</taxon>
        <taxon>Pentapetalae</taxon>
        <taxon>rosids</taxon>
        <taxon>fabids</taxon>
        <taxon>Rosales</taxon>
        <taxon>Rhamnaceae</taxon>
        <taxon>rhamnoid group</taxon>
        <taxon>Rhamneae</taxon>
        <taxon>Rhamnella</taxon>
    </lineage>
</organism>
<feature type="compositionally biased region" description="Basic and acidic residues" evidence="7">
    <location>
        <begin position="30"/>
        <end position="39"/>
    </location>
</feature>
<dbReference type="OrthoDB" id="1865379at2759"/>
<dbReference type="GO" id="GO:0015211">
    <property type="term" value="F:purine nucleoside transmembrane transporter activity"/>
    <property type="evidence" value="ECO:0007669"/>
    <property type="project" value="InterPro"/>
</dbReference>
<comment type="similarity">
    <text evidence="2">Belongs to the purine permeases (TC 2.A.7.14) family.</text>
</comment>
<keyword evidence="6 8" id="KW-0472">Membrane</keyword>
<evidence type="ECO:0000313" key="9">
    <source>
        <dbReference type="EMBL" id="KAF3446983.1"/>
    </source>
</evidence>
<dbReference type="EMBL" id="VOIH02000005">
    <property type="protein sequence ID" value="KAF3446983.1"/>
    <property type="molecule type" value="Genomic_DNA"/>
</dbReference>
<reference evidence="9" key="1">
    <citation type="submission" date="2020-03" db="EMBL/GenBank/DDBJ databases">
        <title>A high-quality chromosome-level genome assembly of a woody plant with both climbing and erect habits, Rhamnella rubrinervis.</title>
        <authorList>
            <person name="Lu Z."/>
            <person name="Yang Y."/>
            <person name="Zhu X."/>
            <person name="Sun Y."/>
        </authorList>
    </citation>
    <scope>NUCLEOTIDE SEQUENCE</scope>
    <source>
        <strain evidence="9">BYM</strain>
        <tissue evidence="9">Leaf</tissue>
    </source>
</reference>
<dbReference type="GO" id="GO:0016020">
    <property type="term" value="C:membrane"/>
    <property type="evidence" value="ECO:0007669"/>
    <property type="project" value="UniProtKB-SubCell"/>
</dbReference>
<dbReference type="Proteomes" id="UP000796880">
    <property type="component" value="Unassembled WGS sequence"/>
</dbReference>
<dbReference type="Pfam" id="PF16913">
    <property type="entry name" value="PUNUT"/>
    <property type="match status" value="1"/>
</dbReference>
<evidence type="ECO:0000256" key="1">
    <source>
        <dbReference type="ARBA" id="ARBA00004370"/>
    </source>
</evidence>
<feature type="transmembrane region" description="Helical" evidence="8">
    <location>
        <begin position="161"/>
        <end position="181"/>
    </location>
</feature>
<feature type="transmembrane region" description="Helical" evidence="8">
    <location>
        <begin position="99"/>
        <end position="118"/>
    </location>
</feature>
<dbReference type="GO" id="GO:0005345">
    <property type="term" value="F:purine nucleobase transmembrane transporter activity"/>
    <property type="evidence" value="ECO:0007669"/>
    <property type="project" value="UniProtKB-ARBA"/>
</dbReference>
<dbReference type="AlphaFoldDB" id="A0A8K0H7U9"/>
<name>A0A8K0H7U9_9ROSA</name>
<protein>
    <submittedName>
        <fullName evidence="9">Uncharacterized protein</fullName>
    </submittedName>
</protein>